<feature type="transmembrane region" description="Helical" evidence="1">
    <location>
        <begin position="12"/>
        <end position="33"/>
    </location>
</feature>
<name>A0A1E1EV53_9VIRU</name>
<accession>A0A1E1EV53</accession>
<evidence type="ECO:0000313" key="5">
    <source>
        <dbReference type="Proteomes" id="UP000241484"/>
    </source>
</evidence>
<dbReference type="Proteomes" id="UP000241484">
    <property type="component" value="Segment"/>
</dbReference>
<evidence type="ECO:0000313" key="4">
    <source>
        <dbReference type="Proteomes" id="UP000240366"/>
    </source>
</evidence>
<evidence type="ECO:0000313" key="2">
    <source>
        <dbReference type="EMBL" id="BAV61157.1"/>
    </source>
</evidence>
<dbReference type="EMBL" id="AP017644">
    <property type="protein sequence ID" value="BAV61157.1"/>
    <property type="molecule type" value="Genomic_DNA"/>
</dbReference>
<reference evidence="4 5" key="1">
    <citation type="submission" date="2016-09" db="EMBL/GenBank/DDBJ databases">
        <title>Nearly complete genome sequences of 2 Mimiviridae isolates, Mimivirus shirakomae and Mimivirus kasaii from Japanese pond and river mouth.</title>
        <authorList>
            <person name="Takemura M."/>
            <person name="Mikami T."/>
            <person name="Murono S."/>
        </authorList>
    </citation>
    <scope>NUCLEOTIDE SEQUENCE [LARGE SCALE GENOMIC DNA]</scope>
    <source>
        <strain evidence="2 5">Mimivirus kasaii</strain>
        <strain evidence="3 4">Mimivirus shirakomae</strain>
    </source>
</reference>
<keyword evidence="1" id="KW-1133">Transmembrane helix</keyword>
<protein>
    <submittedName>
        <fullName evidence="3">Uncharacterized protein</fullName>
    </submittedName>
</protein>
<feature type="transmembrane region" description="Helical" evidence="1">
    <location>
        <begin position="45"/>
        <end position="71"/>
    </location>
</feature>
<dbReference type="EMBL" id="AP017645">
    <property type="protein sequence ID" value="BAV62145.1"/>
    <property type="molecule type" value="Genomic_DNA"/>
</dbReference>
<proteinExistence type="predicted"/>
<dbReference type="Proteomes" id="UP000240366">
    <property type="component" value="Segment"/>
</dbReference>
<organism evidence="3 4">
    <name type="scientific">Acanthamoeba castellanii mimivirus</name>
    <dbReference type="NCBI Taxonomy" id="1899318"/>
    <lineage>
        <taxon>Viruses</taxon>
        <taxon>Varidnaviria</taxon>
        <taxon>Bamfordvirae</taxon>
        <taxon>Nucleocytoviricota</taxon>
        <taxon>Megaviricetes</taxon>
        <taxon>Imitervirales</taxon>
        <taxon>Mimiviridae</taxon>
        <taxon>Megamimivirinae</taxon>
        <taxon>Mimivirus</taxon>
    </lineage>
</organism>
<evidence type="ECO:0000313" key="3">
    <source>
        <dbReference type="EMBL" id="BAV62145.1"/>
    </source>
</evidence>
<keyword evidence="1" id="KW-0472">Membrane</keyword>
<keyword evidence="1" id="KW-0812">Transmembrane</keyword>
<evidence type="ECO:0000256" key="1">
    <source>
        <dbReference type="SAM" id="Phobius"/>
    </source>
</evidence>
<sequence>MEGIDGETDFMVVVSGLIGAIFGLVCCSIYISRKKNTGYYNDNDALIYMIISMIIGFIIGYVILVLISIMFL</sequence>